<accession>A0A2K2FYB2</accession>
<reference evidence="1 2" key="1">
    <citation type="submission" date="2016-05" db="EMBL/GenBank/DDBJ databases">
        <title>Complete genome sequence of Novosphingobium guangzhouense SA925(T).</title>
        <authorList>
            <person name="Sha S."/>
        </authorList>
    </citation>
    <scope>NUCLEOTIDE SEQUENCE [LARGE SCALE GENOMIC DNA]</scope>
    <source>
        <strain evidence="1 2">SA925</strain>
    </source>
</reference>
<protein>
    <submittedName>
        <fullName evidence="1">Uncharacterized protein</fullName>
    </submittedName>
</protein>
<evidence type="ECO:0000313" key="1">
    <source>
        <dbReference type="EMBL" id="PNU03781.1"/>
    </source>
</evidence>
<dbReference type="RefSeq" id="WP_103096912.1">
    <property type="nucleotide sequence ID" value="NZ_LYMM01000043.1"/>
</dbReference>
<keyword evidence="2" id="KW-1185">Reference proteome</keyword>
<dbReference type="OrthoDB" id="7584718at2"/>
<evidence type="ECO:0000313" key="2">
    <source>
        <dbReference type="Proteomes" id="UP000236327"/>
    </source>
</evidence>
<gene>
    <name evidence="1" type="ORF">A8V01_22235</name>
</gene>
<dbReference type="AlphaFoldDB" id="A0A2K2FYB2"/>
<proteinExistence type="predicted"/>
<comment type="caution">
    <text evidence="1">The sequence shown here is derived from an EMBL/GenBank/DDBJ whole genome shotgun (WGS) entry which is preliminary data.</text>
</comment>
<name>A0A2K2FYB2_9SPHN</name>
<organism evidence="1 2">
    <name type="scientific">Novosphingobium guangzhouense</name>
    <dbReference type="NCBI Taxonomy" id="1850347"/>
    <lineage>
        <taxon>Bacteria</taxon>
        <taxon>Pseudomonadati</taxon>
        <taxon>Pseudomonadota</taxon>
        <taxon>Alphaproteobacteria</taxon>
        <taxon>Sphingomonadales</taxon>
        <taxon>Sphingomonadaceae</taxon>
        <taxon>Novosphingobium</taxon>
    </lineage>
</organism>
<dbReference type="EMBL" id="LYMM01000043">
    <property type="protein sequence ID" value="PNU03781.1"/>
    <property type="molecule type" value="Genomic_DNA"/>
</dbReference>
<dbReference type="Proteomes" id="UP000236327">
    <property type="component" value="Unassembled WGS sequence"/>
</dbReference>
<sequence length="68" mass="7850">MACRICTTNDHEALTHELAQEMWASCIDSDPGSEWEPWELAGPYWQRMFRQYAAAFLKVAHRDPAHDG</sequence>